<dbReference type="PANTHER" id="PTHR46331">
    <property type="entry name" value="VALACYCLOVIR HYDROLASE"/>
    <property type="match status" value="1"/>
</dbReference>
<name>A0A0N4Y3U6_NIPBR</name>
<dbReference type="SUPFAM" id="SSF53474">
    <property type="entry name" value="alpha/beta-Hydrolases"/>
    <property type="match status" value="1"/>
</dbReference>
<organism evidence="4">
    <name type="scientific">Nippostrongylus brasiliensis</name>
    <name type="common">Rat hookworm</name>
    <dbReference type="NCBI Taxonomy" id="27835"/>
    <lineage>
        <taxon>Eukaryota</taxon>
        <taxon>Metazoa</taxon>
        <taxon>Ecdysozoa</taxon>
        <taxon>Nematoda</taxon>
        <taxon>Chromadorea</taxon>
        <taxon>Rhabditida</taxon>
        <taxon>Rhabditina</taxon>
        <taxon>Rhabditomorpha</taxon>
        <taxon>Strongyloidea</taxon>
        <taxon>Heligmosomidae</taxon>
        <taxon>Nippostrongylus</taxon>
    </lineage>
</organism>
<evidence type="ECO:0000313" key="4">
    <source>
        <dbReference type="WBParaSite" id="NBR_0001051301-mRNA-1"/>
    </source>
</evidence>
<reference evidence="4" key="1">
    <citation type="submission" date="2017-02" db="UniProtKB">
        <authorList>
            <consortium name="WormBaseParasite"/>
        </authorList>
    </citation>
    <scope>IDENTIFICATION</scope>
</reference>
<reference evidence="2 3" key="2">
    <citation type="submission" date="2018-11" db="EMBL/GenBank/DDBJ databases">
        <authorList>
            <consortium name="Pathogen Informatics"/>
        </authorList>
    </citation>
    <scope>NUCLEOTIDE SEQUENCE [LARGE SCALE GENOMIC DNA]</scope>
</reference>
<proteinExistence type="predicted"/>
<feature type="domain" description="AB hydrolase-1" evidence="1">
    <location>
        <begin position="35"/>
        <end position="268"/>
    </location>
</feature>
<dbReference type="STRING" id="27835.A0A0N4Y3U6"/>
<dbReference type="PANTHER" id="PTHR46331:SF2">
    <property type="entry name" value="VALACYCLOVIR HYDROLASE"/>
    <property type="match status" value="1"/>
</dbReference>
<dbReference type="EMBL" id="UYSL01020330">
    <property type="protein sequence ID" value="VDL74103.1"/>
    <property type="molecule type" value="Genomic_DNA"/>
</dbReference>
<gene>
    <name evidence="2" type="ORF">NBR_LOCUS10514</name>
</gene>
<evidence type="ECO:0000313" key="2">
    <source>
        <dbReference type="EMBL" id="VDL74103.1"/>
    </source>
</evidence>
<dbReference type="WBParaSite" id="NBR_0001051301-mRNA-1">
    <property type="protein sequence ID" value="NBR_0001051301-mRNA-1"/>
    <property type="gene ID" value="NBR_0001051301"/>
</dbReference>
<dbReference type="OMA" id="RFPQLWA"/>
<keyword evidence="3" id="KW-1185">Reference proteome</keyword>
<dbReference type="InterPro" id="IPR029058">
    <property type="entry name" value="AB_hydrolase_fold"/>
</dbReference>
<sequence length="278" mass="30952">MSDDSPLTEDTMMIDDCKIGYCRYGHGPMSVLCICGAVGCYKKDWPLSVLQHFDKSLVTMICIDPPGYGVSRPPDRVQEVNRCMKDAGFCLKLMEGLQLVPFTVIGWSEGSRTAIHVAAQGGSSTLDVNVEYSVTRPQFQVSKMVLCAAGSKVSKLGAMAFFGMRNTDHWLPSARAPYTAHYSEDYLRTQWAGLCSVVQQVYDFCGGRFPCDYVLPKIVVPTLILNGGQDRFCGDAKVCFLSVLKKARLEVHAQGGHDFYMKYPKWFSEKVQSFLKET</sequence>
<dbReference type="GO" id="GO:0017171">
    <property type="term" value="F:serine hydrolase activity"/>
    <property type="evidence" value="ECO:0007669"/>
    <property type="project" value="TreeGrafter"/>
</dbReference>
<evidence type="ECO:0000259" key="1">
    <source>
        <dbReference type="Pfam" id="PF12697"/>
    </source>
</evidence>
<dbReference type="InterPro" id="IPR000073">
    <property type="entry name" value="AB_hydrolase_1"/>
</dbReference>
<dbReference type="Pfam" id="PF12697">
    <property type="entry name" value="Abhydrolase_6"/>
    <property type="match status" value="1"/>
</dbReference>
<evidence type="ECO:0000313" key="3">
    <source>
        <dbReference type="Proteomes" id="UP000271162"/>
    </source>
</evidence>
<dbReference type="AlphaFoldDB" id="A0A0N4Y3U6"/>
<dbReference type="Gene3D" id="3.40.50.1820">
    <property type="entry name" value="alpha/beta hydrolase"/>
    <property type="match status" value="1"/>
</dbReference>
<dbReference type="Proteomes" id="UP000271162">
    <property type="component" value="Unassembled WGS sequence"/>
</dbReference>
<protein>
    <submittedName>
        <fullName evidence="4">Valacyclovir hydrolase (inferred by orthology to a human protein)</fullName>
    </submittedName>
</protein>
<accession>A0A0N4Y3U6</accession>